<evidence type="ECO:0000256" key="1">
    <source>
        <dbReference type="SAM" id="MobiDB-lite"/>
    </source>
</evidence>
<reference evidence="3" key="1">
    <citation type="submission" date="2014-12" db="EMBL/GenBank/DDBJ databases">
        <title>Genome Sequence of Valsa Canker Pathogens Uncovers a Specific Adaption of Colonization on Woody Bark.</title>
        <authorList>
            <person name="Yin Z."/>
            <person name="Liu H."/>
            <person name="Gao X."/>
            <person name="Li Z."/>
            <person name="Song N."/>
            <person name="Ke X."/>
            <person name="Dai Q."/>
            <person name="Wu Y."/>
            <person name="Sun Y."/>
            <person name="Xu J.-R."/>
            <person name="Kang Z.K."/>
            <person name="Wang L."/>
            <person name="Huang L."/>
        </authorList>
    </citation>
    <scope>NUCLEOTIDE SEQUENCE [LARGE SCALE GENOMIC DNA]</scope>
    <source>
        <strain evidence="3">SXYL134</strain>
    </source>
</reference>
<dbReference type="AlphaFoldDB" id="A0A194UZJ8"/>
<dbReference type="EMBL" id="KN714695">
    <property type="protein sequence ID" value="KUI57069.1"/>
    <property type="molecule type" value="Genomic_DNA"/>
</dbReference>
<feature type="compositionally biased region" description="Basic residues" evidence="1">
    <location>
        <begin position="1"/>
        <end position="11"/>
    </location>
</feature>
<feature type="region of interest" description="Disordered" evidence="1">
    <location>
        <begin position="1"/>
        <end position="26"/>
    </location>
</feature>
<organism evidence="2 3">
    <name type="scientific">Cytospora mali</name>
    <name type="common">Apple Valsa canker fungus</name>
    <name type="synonym">Valsa mali</name>
    <dbReference type="NCBI Taxonomy" id="578113"/>
    <lineage>
        <taxon>Eukaryota</taxon>
        <taxon>Fungi</taxon>
        <taxon>Dikarya</taxon>
        <taxon>Ascomycota</taxon>
        <taxon>Pezizomycotina</taxon>
        <taxon>Sordariomycetes</taxon>
        <taxon>Sordariomycetidae</taxon>
        <taxon>Diaporthales</taxon>
        <taxon>Cytosporaceae</taxon>
        <taxon>Cytospora</taxon>
    </lineage>
</organism>
<feature type="region of interest" description="Disordered" evidence="1">
    <location>
        <begin position="38"/>
        <end position="76"/>
    </location>
</feature>
<protein>
    <submittedName>
        <fullName evidence="2">Uncharacterized protein</fullName>
    </submittedName>
</protein>
<name>A0A194UZJ8_CYTMA</name>
<keyword evidence="3" id="KW-1185">Reference proteome</keyword>
<proteinExistence type="predicted"/>
<sequence>MVLIKKQSRRSGRGEVEDNGPDISPVHELQIHIQLDQLSQQGNGNDVDDREKVTTPLNTEPPQARKTNHVVGFSKESPILQPKTGECCYIEEAFAKIQSEDGESHTKVAWLLMFMGMTMLLGYKTPEAIALRRKDPGQVAGVGGDPGA</sequence>
<accession>A0A194UZJ8</accession>
<dbReference type="Proteomes" id="UP000078576">
    <property type="component" value="Unassembled WGS sequence"/>
</dbReference>
<gene>
    <name evidence="2" type="ORF">VP1G_04346</name>
</gene>
<evidence type="ECO:0000313" key="2">
    <source>
        <dbReference type="EMBL" id="KUI57069.1"/>
    </source>
</evidence>
<evidence type="ECO:0000313" key="3">
    <source>
        <dbReference type="Proteomes" id="UP000078576"/>
    </source>
</evidence>